<keyword evidence="1" id="KW-0472">Membrane</keyword>
<dbReference type="EMBL" id="FOVN01000001">
    <property type="protein sequence ID" value="SFN51726.1"/>
    <property type="molecule type" value="Genomic_DNA"/>
</dbReference>
<organism evidence="2 3">
    <name type="scientific">Bizionia echini</name>
    <dbReference type="NCBI Taxonomy" id="649333"/>
    <lineage>
        <taxon>Bacteria</taxon>
        <taxon>Pseudomonadati</taxon>
        <taxon>Bacteroidota</taxon>
        <taxon>Flavobacteriia</taxon>
        <taxon>Flavobacteriales</taxon>
        <taxon>Flavobacteriaceae</taxon>
        <taxon>Bizionia</taxon>
    </lineage>
</organism>
<name>A0A1I4ZN80_9FLAO</name>
<keyword evidence="3" id="KW-1185">Reference proteome</keyword>
<feature type="transmembrane region" description="Helical" evidence="1">
    <location>
        <begin position="35"/>
        <end position="55"/>
    </location>
</feature>
<dbReference type="AlphaFoldDB" id="A0A1I4ZN80"/>
<keyword evidence="1" id="KW-1133">Transmembrane helix</keyword>
<reference evidence="3" key="1">
    <citation type="submission" date="2016-10" db="EMBL/GenBank/DDBJ databases">
        <authorList>
            <person name="Varghese N."/>
            <person name="Submissions S."/>
        </authorList>
    </citation>
    <scope>NUCLEOTIDE SEQUENCE [LARGE SCALE GENOMIC DNA]</scope>
    <source>
        <strain evidence="3">DSM 23925</strain>
    </source>
</reference>
<sequence>MKILILILSLVALILIGFNVTKINFSTPFEGESMVAMITIFASLCAVILLQILNVSKKIEQKSKNNH</sequence>
<keyword evidence="1" id="KW-0812">Transmembrane</keyword>
<accession>A0A1I4ZN80</accession>
<protein>
    <submittedName>
        <fullName evidence="2">Uncharacterized protein</fullName>
    </submittedName>
</protein>
<dbReference type="STRING" id="649333.SAMN04487989_101954"/>
<evidence type="ECO:0000313" key="2">
    <source>
        <dbReference type="EMBL" id="SFN51726.1"/>
    </source>
</evidence>
<evidence type="ECO:0000256" key="1">
    <source>
        <dbReference type="SAM" id="Phobius"/>
    </source>
</evidence>
<dbReference type="OrthoDB" id="1453319at2"/>
<gene>
    <name evidence="2" type="ORF">SAMN04487989_101954</name>
</gene>
<dbReference type="RefSeq" id="WP_092206470.1">
    <property type="nucleotide sequence ID" value="NZ_FOVN01000001.1"/>
</dbReference>
<evidence type="ECO:0000313" key="3">
    <source>
        <dbReference type="Proteomes" id="UP000198705"/>
    </source>
</evidence>
<dbReference type="Proteomes" id="UP000198705">
    <property type="component" value="Unassembled WGS sequence"/>
</dbReference>
<proteinExistence type="predicted"/>